<organism evidence="3 4">
    <name type="scientific">Naumovozyma dairenensis (strain ATCC 10597 / BCRC 20456 / CBS 421 / NBRC 0211 / NRRL Y-12639)</name>
    <name type="common">Saccharomyces dairenensis</name>
    <dbReference type="NCBI Taxonomy" id="1071378"/>
    <lineage>
        <taxon>Eukaryota</taxon>
        <taxon>Fungi</taxon>
        <taxon>Dikarya</taxon>
        <taxon>Ascomycota</taxon>
        <taxon>Saccharomycotina</taxon>
        <taxon>Saccharomycetes</taxon>
        <taxon>Saccharomycetales</taxon>
        <taxon>Saccharomycetaceae</taxon>
        <taxon>Naumovozyma</taxon>
    </lineage>
</organism>
<dbReference type="InterPro" id="IPR050600">
    <property type="entry name" value="SETD3_SETD6_MTase"/>
</dbReference>
<reference evidence="3 4" key="1">
    <citation type="journal article" date="2011" name="Proc. Natl. Acad. Sci. U.S.A.">
        <title>Evolutionary erosion of yeast sex chromosomes by mating-type switching accidents.</title>
        <authorList>
            <person name="Gordon J.L."/>
            <person name="Armisen D."/>
            <person name="Proux-Wera E."/>
            <person name="Oheigeartaigh S.S."/>
            <person name="Byrne K.P."/>
            <person name="Wolfe K.H."/>
        </authorList>
    </citation>
    <scope>NUCLEOTIDE SEQUENCE [LARGE SCALE GENOMIC DNA]</scope>
    <source>
        <strain evidence="4">ATCC 10597 / BCRC 20456 / CBS 421 / NBRC 0211 / NRRL Y-12639</strain>
    </source>
</reference>
<dbReference type="STRING" id="1071378.G0W4L5"/>
<gene>
    <name evidence="3" type="primary">NDAI0A05980</name>
    <name evidence="3" type="ordered locus">NDAI_0A05980</name>
</gene>
<dbReference type="EMBL" id="HE580267">
    <property type="protein sequence ID" value="CCD22753.1"/>
    <property type="molecule type" value="Genomic_DNA"/>
</dbReference>
<feature type="region of interest" description="Disordered" evidence="1">
    <location>
        <begin position="435"/>
        <end position="456"/>
    </location>
</feature>
<dbReference type="InterPro" id="IPR001214">
    <property type="entry name" value="SET_dom"/>
</dbReference>
<dbReference type="GO" id="GO:0005634">
    <property type="term" value="C:nucleus"/>
    <property type="evidence" value="ECO:0007669"/>
    <property type="project" value="EnsemblFungi"/>
</dbReference>
<dbReference type="PANTHER" id="PTHR13271:SF128">
    <property type="entry name" value="RIBOSOMAL LYSINE N-METHYLTRANSFERASE 3"/>
    <property type="match status" value="1"/>
</dbReference>
<name>G0W4L5_NAUDC</name>
<dbReference type="Gene3D" id="3.90.1410.10">
    <property type="entry name" value="set domain protein methyltransferase, domain 1"/>
    <property type="match status" value="1"/>
</dbReference>
<evidence type="ECO:0000259" key="2">
    <source>
        <dbReference type="PROSITE" id="PS50280"/>
    </source>
</evidence>
<dbReference type="GeneID" id="11497470"/>
<keyword evidence="4" id="KW-1185">Reference proteome</keyword>
<feature type="region of interest" description="Disordered" evidence="1">
    <location>
        <begin position="319"/>
        <end position="344"/>
    </location>
</feature>
<dbReference type="RefSeq" id="XP_003667996.1">
    <property type="nucleotide sequence ID" value="XM_003667948.1"/>
</dbReference>
<dbReference type="SUPFAM" id="SSF82199">
    <property type="entry name" value="SET domain"/>
    <property type="match status" value="2"/>
</dbReference>
<dbReference type="PROSITE" id="PS50280">
    <property type="entry name" value="SET"/>
    <property type="match status" value="1"/>
</dbReference>
<dbReference type="InterPro" id="IPR046341">
    <property type="entry name" value="SET_dom_sf"/>
</dbReference>
<dbReference type="Proteomes" id="UP000000689">
    <property type="component" value="Chromosome 1"/>
</dbReference>
<dbReference type="eggNOG" id="KOG1337">
    <property type="taxonomic scope" value="Eukaryota"/>
</dbReference>
<feature type="domain" description="SET" evidence="2">
    <location>
        <begin position="47"/>
        <end position="367"/>
    </location>
</feature>
<accession>G0W4L5</accession>
<dbReference type="GO" id="GO:0016279">
    <property type="term" value="F:protein-lysine N-methyltransferase activity"/>
    <property type="evidence" value="ECO:0007669"/>
    <property type="project" value="EnsemblFungi"/>
</dbReference>
<dbReference type="GO" id="GO:0005829">
    <property type="term" value="C:cytosol"/>
    <property type="evidence" value="ECO:0007669"/>
    <property type="project" value="EnsemblFungi"/>
</dbReference>
<proteinExistence type="predicted"/>
<protein>
    <recommendedName>
        <fullName evidence="2">SET domain-containing protein</fullName>
    </recommendedName>
</protein>
<evidence type="ECO:0000313" key="4">
    <source>
        <dbReference type="Proteomes" id="UP000000689"/>
    </source>
</evidence>
<sequence length="573" mass="65774">MNNHDNNTFFFFNTNVKEVLIMFETTQESRYDLLDFVKKAEGKFLTSHCEISKSPTATGLGIIATQDIGEGTKIISIPKSAIFSASNSNIANLLQDEEIDGMFALNIAFIYEISTFKDTSHWYPYLKHIPLKNTETDEPILPVSFWTEKQKRLLKGTTADVFHKILEPQEEVMEGFELAIELAQKWSDEFGLSIPEYYLSLNDPNDKDEFDTKFKRFCSLAFALSSRVLEIDQFHESGLVPIVDLINHHCKNVNAEFLSLFDVCDKCGESGTCRHLLAEEAEEAIEMAKLDQNHLKVDANGATINDIISMETIIELEKDHNEPFSDEEDDKQGMSKPEEELNNPDDYVDIVTTRGILKGEEIFISYGPLPNAFLLAKCGFTMADNPFDIVYAGNSLTKMLNEKQYSKCEERIRWWIQAGRDLFLKWYKELEEQIGSDEESEEESAEEEEQEIDDNDDNEEKWLEDLCWDRKSKLTPAFKALVTLMSMNEHTWQAYFQHIREERDLNKSLRSLAPKVMNTAAKKIIRALAASRLSELPLKTGAEEESLVDPLTLRYLETLRQGEVKILRHKSLE</sequence>
<dbReference type="HOGENOM" id="CLU_033565_1_0_1"/>
<dbReference type="PANTHER" id="PTHR13271">
    <property type="entry name" value="UNCHARACTERIZED PUTATIVE METHYLTRANSFERASE"/>
    <property type="match status" value="1"/>
</dbReference>
<evidence type="ECO:0000313" key="3">
    <source>
        <dbReference type="EMBL" id="CCD22753.1"/>
    </source>
</evidence>
<evidence type="ECO:0000256" key="1">
    <source>
        <dbReference type="SAM" id="MobiDB-lite"/>
    </source>
</evidence>
<dbReference type="AlphaFoldDB" id="G0W4L5"/>
<dbReference type="KEGG" id="ndi:NDAI_0A05980"/>
<dbReference type="CDD" id="cd10527">
    <property type="entry name" value="SET_LSMT"/>
    <property type="match status" value="1"/>
</dbReference>
<dbReference type="OMA" id="EVDAYHE"/>
<dbReference type="OrthoDB" id="441812at2759"/>